<dbReference type="OrthoDB" id="27832at2759"/>
<feature type="compositionally biased region" description="Basic and acidic residues" evidence="1">
    <location>
        <begin position="98"/>
        <end position="109"/>
    </location>
</feature>
<sequence length="109" mass="12483">MTKGYEKLLASCQQLSELLYLSLPSLPNNARKTDSIQTGVSSSTGSGDLDEIYTPGGKWEDEEERKFYEEVQDLKEFVPKSVLGIEEGEIQPNEEDQEKIKDREARRRR</sequence>
<dbReference type="GO" id="GO:0035145">
    <property type="term" value="C:exon-exon junction complex"/>
    <property type="evidence" value="ECO:0007669"/>
    <property type="project" value="TreeGrafter"/>
</dbReference>
<dbReference type="EMBL" id="ML179733">
    <property type="protein sequence ID" value="THU82421.1"/>
    <property type="molecule type" value="Genomic_DNA"/>
</dbReference>
<proteinExistence type="predicted"/>
<dbReference type="PANTHER" id="PTHR12839">
    <property type="entry name" value="NONSENSE-MEDIATED MRNA DECAY PROTEIN 2 UP-FRAMESHIFT SUPPRESSOR 2"/>
    <property type="match status" value="1"/>
</dbReference>
<feature type="compositionally biased region" description="Acidic residues" evidence="1">
    <location>
        <begin position="86"/>
        <end position="97"/>
    </location>
</feature>
<feature type="region of interest" description="Disordered" evidence="1">
    <location>
        <begin position="82"/>
        <end position="109"/>
    </location>
</feature>
<accession>A0A4S8L2A8</accession>
<name>A0A4S8L2A8_DENBC</name>
<dbReference type="PANTHER" id="PTHR12839:SF7">
    <property type="entry name" value="REGULATOR OF NONSENSE TRANSCRIPTS 2"/>
    <property type="match status" value="1"/>
</dbReference>
<dbReference type="Proteomes" id="UP000297245">
    <property type="component" value="Unassembled WGS sequence"/>
</dbReference>
<evidence type="ECO:0000313" key="2">
    <source>
        <dbReference type="EMBL" id="THU82421.1"/>
    </source>
</evidence>
<keyword evidence="3" id="KW-1185">Reference proteome</keyword>
<gene>
    <name evidence="2" type="ORF">K435DRAFT_449258</name>
</gene>
<evidence type="ECO:0000313" key="3">
    <source>
        <dbReference type="Proteomes" id="UP000297245"/>
    </source>
</evidence>
<dbReference type="GO" id="GO:0005737">
    <property type="term" value="C:cytoplasm"/>
    <property type="evidence" value="ECO:0007669"/>
    <property type="project" value="TreeGrafter"/>
</dbReference>
<dbReference type="InterPro" id="IPR039762">
    <property type="entry name" value="Nmd2/UPF2"/>
</dbReference>
<protein>
    <submittedName>
        <fullName evidence="2">Uncharacterized protein</fullName>
    </submittedName>
</protein>
<dbReference type="GO" id="GO:0000184">
    <property type="term" value="P:nuclear-transcribed mRNA catabolic process, nonsense-mediated decay"/>
    <property type="evidence" value="ECO:0007669"/>
    <property type="project" value="InterPro"/>
</dbReference>
<evidence type="ECO:0000256" key="1">
    <source>
        <dbReference type="SAM" id="MobiDB-lite"/>
    </source>
</evidence>
<reference evidence="2 3" key="1">
    <citation type="journal article" date="2019" name="Nat. Ecol. Evol.">
        <title>Megaphylogeny resolves global patterns of mushroom evolution.</title>
        <authorList>
            <person name="Varga T."/>
            <person name="Krizsan K."/>
            <person name="Foldi C."/>
            <person name="Dima B."/>
            <person name="Sanchez-Garcia M."/>
            <person name="Sanchez-Ramirez S."/>
            <person name="Szollosi G.J."/>
            <person name="Szarkandi J.G."/>
            <person name="Papp V."/>
            <person name="Albert L."/>
            <person name="Andreopoulos W."/>
            <person name="Angelini C."/>
            <person name="Antonin V."/>
            <person name="Barry K.W."/>
            <person name="Bougher N.L."/>
            <person name="Buchanan P."/>
            <person name="Buyck B."/>
            <person name="Bense V."/>
            <person name="Catcheside P."/>
            <person name="Chovatia M."/>
            <person name="Cooper J."/>
            <person name="Damon W."/>
            <person name="Desjardin D."/>
            <person name="Finy P."/>
            <person name="Geml J."/>
            <person name="Haridas S."/>
            <person name="Hughes K."/>
            <person name="Justo A."/>
            <person name="Karasinski D."/>
            <person name="Kautmanova I."/>
            <person name="Kiss B."/>
            <person name="Kocsube S."/>
            <person name="Kotiranta H."/>
            <person name="LaButti K.M."/>
            <person name="Lechner B.E."/>
            <person name="Liimatainen K."/>
            <person name="Lipzen A."/>
            <person name="Lukacs Z."/>
            <person name="Mihaltcheva S."/>
            <person name="Morgado L.N."/>
            <person name="Niskanen T."/>
            <person name="Noordeloos M.E."/>
            <person name="Ohm R.A."/>
            <person name="Ortiz-Santana B."/>
            <person name="Ovrebo C."/>
            <person name="Racz N."/>
            <person name="Riley R."/>
            <person name="Savchenko A."/>
            <person name="Shiryaev A."/>
            <person name="Soop K."/>
            <person name="Spirin V."/>
            <person name="Szebenyi C."/>
            <person name="Tomsovsky M."/>
            <person name="Tulloss R.E."/>
            <person name="Uehling J."/>
            <person name="Grigoriev I.V."/>
            <person name="Vagvolgyi C."/>
            <person name="Papp T."/>
            <person name="Martin F.M."/>
            <person name="Miettinen O."/>
            <person name="Hibbett D.S."/>
            <person name="Nagy L.G."/>
        </authorList>
    </citation>
    <scope>NUCLEOTIDE SEQUENCE [LARGE SCALE GENOMIC DNA]</scope>
    <source>
        <strain evidence="2 3">CBS 962.96</strain>
    </source>
</reference>
<dbReference type="AlphaFoldDB" id="A0A4S8L2A8"/>
<feature type="region of interest" description="Disordered" evidence="1">
    <location>
        <begin position="30"/>
        <end position="60"/>
    </location>
</feature>
<organism evidence="2 3">
    <name type="scientific">Dendrothele bispora (strain CBS 962.96)</name>
    <dbReference type="NCBI Taxonomy" id="1314807"/>
    <lineage>
        <taxon>Eukaryota</taxon>
        <taxon>Fungi</taxon>
        <taxon>Dikarya</taxon>
        <taxon>Basidiomycota</taxon>
        <taxon>Agaricomycotina</taxon>
        <taxon>Agaricomycetes</taxon>
        <taxon>Agaricomycetidae</taxon>
        <taxon>Agaricales</taxon>
        <taxon>Agaricales incertae sedis</taxon>
        <taxon>Dendrothele</taxon>
    </lineage>
</organism>
<feature type="compositionally biased region" description="Polar residues" evidence="1">
    <location>
        <begin position="35"/>
        <end position="46"/>
    </location>
</feature>